<dbReference type="InterPro" id="IPR050300">
    <property type="entry name" value="GDXG_lipolytic_enzyme"/>
</dbReference>
<dbReference type="GO" id="GO:0016787">
    <property type="term" value="F:hydrolase activity"/>
    <property type="evidence" value="ECO:0007669"/>
    <property type="project" value="UniProtKB-KW"/>
</dbReference>
<evidence type="ECO:0000256" key="2">
    <source>
        <dbReference type="SAM" id="MobiDB-lite"/>
    </source>
</evidence>
<dbReference type="Proteomes" id="UP000565715">
    <property type="component" value="Unassembled WGS sequence"/>
</dbReference>
<dbReference type="PANTHER" id="PTHR48081:SF8">
    <property type="entry name" value="ALPHA_BETA HYDROLASE FOLD-3 DOMAIN-CONTAINING PROTEIN-RELATED"/>
    <property type="match status" value="1"/>
</dbReference>
<evidence type="ECO:0000256" key="1">
    <source>
        <dbReference type="ARBA" id="ARBA00022801"/>
    </source>
</evidence>
<dbReference type="EMBL" id="JAAXOO010000003">
    <property type="protein sequence ID" value="NKY34107.1"/>
    <property type="molecule type" value="Genomic_DNA"/>
</dbReference>
<comment type="caution">
    <text evidence="4">The sequence shown here is derived from an EMBL/GenBank/DDBJ whole genome shotgun (WGS) entry which is preliminary data.</text>
</comment>
<reference evidence="4 5" key="1">
    <citation type="submission" date="2020-04" db="EMBL/GenBank/DDBJ databases">
        <title>MicrobeNet Type strains.</title>
        <authorList>
            <person name="Nicholson A.C."/>
        </authorList>
    </citation>
    <scope>NUCLEOTIDE SEQUENCE [LARGE SCALE GENOMIC DNA]</scope>
    <source>
        <strain evidence="4 5">DSM 45078</strain>
    </source>
</reference>
<evidence type="ECO:0000313" key="5">
    <source>
        <dbReference type="Proteomes" id="UP000565715"/>
    </source>
</evidence>
<evidence type="ECO:0000259" key="3">
    <source>
        <dbReference type="Pfam" id="PF07859"/>
    </source>
</evidence>
<accession>A0A846XF94</accession>
<proteinExistence type="predicted"/>
<dbReference type="InterPro" id="IPR013094">
    <property type="entry name" value="AB_hydrolase_3"/>
</dbReference>
<dbReference type="SUPFAM" id="SSF53474">
    <property type="entry name" value="alpha/beta-Hydrolases"/>
    <property type="match status" value="1"/>
</dbReference>
<name>A0A846XF94_9NOCA</name>
<keyword evidence="5" id="KW-1185">Reference proteome</keyword>
<organism evidence="4 5">
    <name type="scientific">Nocardia speluncae</name>
    <dbReference type="NCBI Taxonomy" id="419477"/>
    <lineage>
        <taxon>Bacteria</taxon>
        <taxon>Bacillati</taxon>
        <taxon>Actinomycetota</taxon>
        <taxon>Actinomycetes</taxon>
        <taxon>Mycobacteriales</taxon>
        <taxon>Nocardiaceae</taxon>
        <taxon>Nocardia</taxon>
    </lineage>
</organism>
<dbReference type="Pfam" id="PF07859">
    <property type="entry name" value="Abhydrolase_3"/>
    <property type="match status" value="1"/>
</dbReference>
<dbReference type="AlphaFoldDB" id="A0A846XF94"/>
<feature type="domain" description="Alpha/beta hydrolase fold-3" evidence="3">
    <location>
        <begin position="87"/>
        <end position="293"/>
    </location>
</feature>
<dbReference type="Gene3D" id="3.40.50.1820">
    <property type="entry name" value="alpha/beta hydrolase"/>
    <property type="match status" value="1"/>
</dbReference>
<evidence type="ECO:0000313" key="4">
    <source>
        <dbReference type="EMBL" id="NKY34107.1"/>
    </source>
</evidence>
<feature type="region of interest" description="Disordered" evidence="2">
    <location>
        <begin position="317"/>
        <end position="338"/>
    </location>
</feature>
<sequence length="338" mass="35982">MRGRVPLRMRILTALRPAPDWDSVTPEQFVEFRAAQDRLRGSVLLRPLTGRPDRAARITGDVLDLPGRRLNVRVYTPDRAGPPLPLVIAFHGGGLISGAPDQDDWLLAHLAARCPAVVVSLDYRLAPEHPVPAPIADAYDAVPALAAAAGRWGADGDRIGLLGSSAGATLAALAAIRAAGLGLPLRAQVLINPQLDWTDRAFEYPSFTENAKSPTASPAECRAVPRLAVPASFDRRTISPMYSDGLEGVAPVHIVAAGLDPLEDQSGAYAERLRCAGVEVTATRYPEATHAFLSMPGAVPNARPARTEILDHLRHRLGSAPAGGRRSTAPAPGRQVRR</sequence>
<dbReference type="PANTHER" id="PTHR48081">
    <property type="entry name" value="AB HYDROLASE SUPERFAMILY PROTEIN C4A8.06C"/>
    <property type="match status" value="1"/>
</dbReference>
<gene>
    <name evidence="4" type="ORF">HGA13_13610</name>
</gene>
<protein>
    <submittedName>
        <fullName evidence="4">Alpha/beta hydrolase</fullName>
    </submittedName>
</protein>
<dbReference type="InterPro" id="IPR029058">
    <property type="entry name" value="AB_hydrolase_fold"/>
</dbReference>
<keyword evidence="1 4" id="KW-0378">Hydrolase</keyword>